<evidence type="ECO:0000256" key="2">
    <source>
        <dbReference type="ARBA" id="ARBA00017846"/>
    </source>
</evidence>
<dbReference type="GO" id="GO:0006310">
    <property type="term" value="P:DNA recombination"/>
    <property type="evidence" value="ECO:0007669"/>
    <property type="project" value="UniProtKB-UniRule"/>
</dbReference>
<dbReference type="NCBIfam" id="TIGR00643">
    <property type="entry name" value="recG"/>
    <property type="match status" value="1"/>
</dbReference>
<dbReference type="Pfam" id="PF19833">
    <property type="entry name" value="RecG_dom3_C"/>
    <property type="match status" value="1"/>
</dbReference>
<dbReference type="InterPro" id="IPR011545">
    <property type="entry name" value="DEAD/DEAH_box_helicase_dom"/>
</dbReference>
<dbReference type="InterPro" id="IPR014001">
    <property type="entry name" value="Helicase_ATP-bd"/>
</dbReference>
<evidence type="ECO:0000313" key="20">
    <source>
        <dbReference type="Proteomes" id="UP000037175"/>
    </source>
</evidence>
<dbReference type="SMART" id="SM00490">
    <property type="entry name" value="HELICc"/>
    <property type="match status" value="1"/>
</dbReference>
<dbReference type="SMART" id="SM00487">
    <property type="entry name" value="DEXDc"/>
    <property type="match status" value="1"/>
</dbReference>
<dbReference type="Proteomes" id="UP000037175">
    <property type="component" value="Unassembled WGS sequence"/>
</dbReference>
<keyword evidence="6 15" id="KW-0347">Helicase</keyword>
<dbReference type="InterPro" id="IPR012340">
    <property type="entry name" value="NA-bd_OB-fold"/>
</dbReference>
<proteinExistence type="inferred from homology"/>
<evidence type="ECO:0000256" key="16">
    <source>
        <dbReference type="SAM" id="MobiDB-lite"/>
    </source>
</evidence>
<dbReference type="Gene3D" id="2.40.50.140">
    <property type="entry name" value="Nucleic acid-binding proteins"/>
    <property type="match status" value="1"/>
</dbReference>
<comment type="caution">
    <text evidence="19">The sequence shown here is derived from an EMBL/GenBank/DDBJ whole genome shotgun (WGS) entry which is preliminary data.</text>
</comment>
<evidence type="ECO:0000259" key="18">
    <source>
        <dbReference type="PROSITE" id="PS51194"/>
    </source>
</evidence>
<dbReference type="RefSeq" id="WP_083436963.1">
    <property type="nucleotide sequence ID" value="NZ_LGTE01000027.1"/>
</dbReference>
<dbReference type="GO" id="GO:0043138">
    <property type="term" value="F:3'-5' DNA helicase activity"/>
    <property type="evidence" value="ECO:0007669"/>
    <property type="project" value="UniProtKB-EC"/>
</dbReference>
<gene>
    <name evidence="19" type="ORF">Tfer_2883</name>
</gene>
<evidence type="ECO:0000256" key="11">
    <source>
        <dbReference type="ARBA" id="ARBA00023235"/>
    </source>
</evidence>
<dbReference type="FunFam" id="3.40.50.300:FF:000391">
    <property type="entry name" value="ATP-dependent DNA helicase RecG"/>
    <property type="match status" value="1"/>
</dbReference>
<comment type="catalytic activity">
    <reaction evidence="12 15">
        <text>Couples ATP hydrolysis with the unwinding of duplex DNA by translocating in the 3'-5' direction.</text>
        <dbReference type="EC" id="5.6.2.4"/>
    </reaction>
</comment>
<dbReference type="PANTHER" id="PTHR47964:SF1">
    <property type="entry name" value="ATP-DEPENDENT DNA HELICASE HOMOLOG RECG, CHLOROPLASTIC"/>
    <property type="match status" value="1"/>
</dbReference>
<evidence type="ECO:0000256" key="14">
    <source>
        <dbReference type="ARBA" id="ARBA00048988"/>
    </source>
</evidence>
<name>A0A0L6W0E6_9FIRM</name>
<evidence type="ECO:0000256" key="15">
    <source>
        <dbReference type="RuleBase" id="RU363016"/>
    </source>
</evidence>
<dbReference type="AlphaFoldDB" id="A0A0L6W0E6"/>
<evidence type="ECO:0000256" key="7">
    <source>
        <dbReference type="ARBA" id="ARBA00022840"/>
    </source>
</evidence>
<keyword evidence="5 15" id="KW-0378">Hydrolase</keyword>
<dbReference type="Pfam" id="PF00271">
    <property type="entry name" value="Helicase_C"/>
    <property type="match status" value="1"/>
</dbReference>
<evidence type="ECO:0000256" key="4">
    <source>
        <dbReference type="ARBA" id="ARBA00022763"/>
    </source>
</evidence>
<evidence type="ECO:0000256" key="10">
    <source>
        <dbReference type="ARBA" id="ARBA00023204"/>
    </source>
</evidence>
<dbReference type="GO" id="GO:0003677">
    <property type="term" value="F:DNA binding"/>
    <property type="evidence" value="ECO:0007669"/>
    <property type="project" value="UniProtKB-KW"/>
</dbReference>
<feature type="region of interest" description="Disordered" evidence="16">
    <location>
        <begin position="95"/>
        <end position="117"/>
    </location>
</feature>
<dbReference type="Pfam" id="PF17191">
    <property type="entry name" value="RecG_wedge"/>
    <property type="match status" value="1"/>
</dbReference>
<keyword evidence="9 15" id="KW-0233">DNA recombination</keyword>
<dbReference type="GO" id="GO:0005524">
    <property type="term" value="F:ATP binding"/>
    <property type="evidence" value="ECO:0007669"/>
    <property type="project" value="UniProtKB-KW"/>
</dbReference>
<dbReference type="Gene3D" id="3.40.50.300">
    <property type="entry name" value="P-loop containing nucleotide triphosphate hydrolases"/>
    <property type="match status" value="2"/>
</dbReference>
<dbReference type="NCBIfam" id="NF008165">
    <property type="entry name" value="PRK10917.1-3"/>
    <property type="match status" value="1"/>
</dbReference>
<keyword evidence="7 15" id="KW-0067">ATP-binding</keyword>
<evidence type="ECO:0000256" key="8">
    <source>
        <dbReference type="ARBA" id="ARBA00023125"/>
    </source>
</evidence>
<dbReference type="InterPro" id="IPR027417">
    <property type="entry name" value="P-loop_NTPase"/>
</dbReference>
<keyword evidence="20" id="KW-1185">Reference proteome</keyword>
<dbReference type="CDD" id="cd04488">
    <property type="entry name" value="RecG_wedge_OBF"/>
    <property type="match status" value="1"/>
</dbReference>
<keyword evidence="11" id="KW-0413">Isomerase</keyword>
<accession>A0A0L6W0E6</accession>
<keyword evidence="3 15" id="KW-0547">Nucleotide-binding</keyword>
<evidence type="ECO:0000313" key="19">
    <source>
        <dbReference type="EMBL" id="KNZ68554.1"/>
    </source>
</evidence>
<dbReference type="PATRIC" id="fig|281456.6.peg.3016"/>
<evidence type="ECO:0000256" key="6">
    <source>
        <dbReference type="ARBA" id="ARBA00022806"/>
    </source>
</evidence>
<dbReference type="PROSITE" id="PS51194">
    <property type="entry name" value="HELICASE_CTER"/>
    <property type="match status" value="1"/>
</dbReference>
<protein>
    <recommendedName>
        <fullName evidence="2 15">ATP-dependent DNA helicase RecG</fullName>
        <ecNumber evidence="13 15">5.6.2.4</ecNumber>
    </recommendedName>
</protein>
<reference evidence="20" key="1">
    <citation type="submission" date="2015-07" db="EMBL/GenBank/DDBJ databases">
        <title>Complete Genome of Thermincola ferriacetica strain Z-0001T.</title>
        <authorList>
            <person name="Lusk B."/>
            <person name="Badalamenti J.P."/>
            <person name="Parameswaran P."/>
            <person name="Bond D.R."/>
            <person name="Torres C.I."/>
        </authorList>
    </citation>
    <scope>NUCLEOTIDE SEQUENCE [LARGE SCALE GENOMIC DNA]</scope>
    <source>
        <strain evidence="20">Z-0001</strain>
    </source>
</reference>
<feature type="compositionally biased region" description="Basic and acidic residues" evidence="16">
    <location>
        <begin position="96"/>
        <end position="117"/>
    </location>
</feature>
<dbReference type="Pfam" id="PF00270">
    <property type="entry name" value="DEAD"/>
    <property type="match status" value="1"/>
</dbReference>
<evidence type="ECO:0000256" key="12">
    <source>
        <dbReference type="ARBA" id="ARBA00034617"/>
    </source>
</evidence>
<comment type="catalytic activity">
    <reaction evidence="14 15">
        <text>ATP + H2O = ADP + phosphate + H(+)</text>
        <dbReference type="Rhea" id="RHEA:13065"/>
        <dbReference type="ChEBI" id="CHEBI:15377"/>
        <dbReference type="ChEBI" id="CHEBI:15378"/>
        <dbReference type="ChEBI" id="CHEBI:30616"/>
        <dbReference type="ChEBI" id="CHEBI:43474"/>
        <dbReference type="ChEBI" id="CHEBI:456216"/>
        <dbReference type="EC" id="5.6.2.4"/>
    </reaction>
</comment>
<comment type="similarity">
    <text evidence="1 15">Belongs to the helicase family. RecG subfamily.</text>
</comment>
<comment type="function">
    <text evidence="15">Plays a critical role in recombination and DNA repair. Helps process Holliday junction intermediates to mature products by catalyzing branch migration. Has replication fork regression activity, unwinds stalled or blocked replication forks to make a HJ that can be resolved. Has a DNA unwinding activity characteristic of a DNA helicase with 3'-5' polarity.</text>
</comment>
<keyword evidence="8" id="KW-0238">DNA-binding</keyword>
<dbReference type="EMBL" id="LGTE01000027">
    <property type="protein sequence ID" value="KNZ68554.1"/>
    <property type="molecule type" value="Genomic_DNA"/>
</dbReference>
<evidence type="ECO:0000259" key="17">
    <source>
        <dbReference type="PROSITE" id="PS51192"/>
    </source>
</evidence>
<dbReference type="EC" id="5.6.2.4" evidence="13 15"/>
<evidence type="ECO:0000256" key="3">
    <source>
        <dbReference type="ARBA" id="ARBA00022741"/>
    </source>
</evidence>
<feature type="domain" description="Helicase C-terminal" evidence="18">
    <location>
        <begin position="575"/>
        <end position="735"/>
    </location>
</feature>
<dbReference type="InterPro" id="IPR047112">
    <property type="entry name" value="RecG/Mfd"/>
</dbReference>
<evidence type="ECO:0000256" key="9">
    <source>
        <dbReference type="ARBA" id="ARBA00023172"/>
    </source>
</evidence>
<dbReference type="PANTHER" id="PTHR47964">
    <property type="entry name" value="ATP-DEPENDENT DNA HELICASE HOMOLOG RECG, CHLOROPLASTIC"/>
    <property type="match status" value="1"/>
</dbReference>
<keyword evidence="10 15" id="KW-0234">DNA repair</keyword>
<dbReference type="GO" id="GO:0016887">
    <property type="term" value="F:ATP hydrolysis activity"/>
    <property type="evidence" value="ECO:0007669"/>
    <property type="project" value="RHEA"/>
</dbReference>
<dbReference type="InterPro" id="IPR004609">
    <property type="entry name" value="ATP-dep_DNA_helicase_RecG"/>
</dbReference>
<sequence>MMTLSGILQNMAQAMQVELKMGCLDTAVMGGFSTFIIKCAQKACDSCENELARHNLTVLVPLFREYVAKDKEERKKMVEYGLTVLGQVKAAVNAEAGKERKEKPPVVEQVNGRETEKPVNDALENQSLQYLKNIGPKRVRLLNKLGIYSITDLFYYIPRRYEDRSQLKPFYMLAHGETETASGIIVGMQEIKPRRGLTIIKAALRDATGIGYAVWFNQPYVKKQLIPGKELIVSGKVDKKFGQVQITVADFEVVDDSDNVHVGRIVPVYSVTEGLPQRVFRTIMKNLIDSFGDRLEEPLPDSIRRRYDLPSINEALRNIHFPEDWNCIEEARRRLAFDELLVLQLGLASMKISQLRKVRGIAHKKHGPLMKRFMDNLPFPLTKAQQRVLESIYRDMESPKPMNRLLQGDVGSGKTIVSAAALIKTVESGYQGVLMAPTEILAEQHYLGLRELFAPLGVKVSLLTGSISNKEKEAVLQDISQGRTDIVIGTHAVIQDEVVFQKLGLAITDEQHRFGVKQRARLQQKGHYPDVLVMTATPIPRTLAMTVYGDLDVSVIDELPPGRQPVKTFWVTENKRQRMYEFIRQQVKEGRQAYFVCPLVEESDKLDVEAAVETADRLAQVVFPDLRIGLLHGRMKADEKEQVMKAFRDGKIDILVATTVIEVGVNVPNATVMVIEDAERFGLAQLHQLRGRVGRGSHQSYCILLADPKTDEGKARMQIMQAFTDGFKIAEEDLKLRGPGDFFGTRQSGLPDLKIADIVRDVKILEMARVTSFEIIEKDPALSLPEHSELKKLMVEKFKNKYHFINIS</sequence>
<dbReference type="PROSITE" id="PS51192">
    <property type="entry name" value="HELICASE_ATP_BIND_1"/>
    <property type="match status" value="1"/>
</dbReference>
<dbReference type="InterPro" id="IPR045562">
    <property type="entry name" value="RecG_dom3_C"/>
</dbReference>
<dbReference type="InterPro" id="IPR033454">
    <property type="entry name" value="RecG_wedge"/>
</dbReference>
<evidence type="ECO:0000256" key="5">
    <source>
        <dbReference type="ARBA" id="ARBA00022801"/>
    </source>
</evidence>
<organism evidence="19 20">
    <name type="scientific">Thermincola ferriacetica</name>
    <dbReference type="NCBI Taxonomy" id="281456"/>
    <lineage>
        <taxon>Bacteria</taxon>
        <taxon>Bacillati</taxon>
        <taxon>Bacillota</taxon>
        <taxon>Clostridia</taxon>
        <taxon>Eubacteriales</taxon>
        <taxon>Thermincolaceae</taxon>
        <taxon>Thermincola</taxon>
    </lineage>
</organism>
<keyword evidence="4 15" id="KW-0227">DNA damage</keyword>
<dbReference type="InterPro" id="IPR001650">
    <property type="entry name" value="Helicase_C-like"/>
</dbReference>
<dbReference type="GO" id="GO:0006281">
    <property type="term" value="P:DNA repair"/>
    <property type="evidence" value="ECO:0007669"/>
    <property type="project" value="UniProtKB-UniRule"/>
</dbReference>
<dbReference type="NCBIfam" id="NF008168">
    <property type="entry name" value="PRK10917.2-2"/>
    <property type="match status" value="1"/>
</dbReference>
<dbReference type="CDD" id="cd18811">
    <property type="entry name" value="SF2_C_RecG"/>
    <property type="match status" value="1"/>
</dbReference>
<evidence type="ECO:0000256" key="13">
    <source>
        <dbReference type="ARBA" id="ARBA00034808"/>
    </source>
</evidence>
<feature type="domain" description="Helicase ATP-binding" evidence="17">
    <location>
        <begin position="395"/>
        <end position="556"/>
    </location>
</feature>
<evidence type="ECO:0000256" key="1">
    <source>
        <dbReference type="ARBA" id="ARBA00007504"/>
    </source>
</evidence>
<dbReference type="SUPFAM" id="SSF50249">
    <property type="entry name" value="Nucleic acid-binding proteins"/>
    <property type="match status" value="1"/>
</dbReference>
<dbReference type="CDD" id="cd17992">
    <property type="entry name" value="DEXHc_RecG"/>
    <property type="match status" value="1"/>
</dbReference>
<dbReference type="SUPFAM" id="SSF52540">
    <property type="entry name" value="P-loop containing nucleoside triphosphate hydrolases"/>
    <property type="match status" value="2"/>
</dbReference>